<accession>W9NZ81</accession>
<evidence type="ECO:0000313" key="1">
    <source>
        <dbReference type="EMBL" id="EXA38189.1"/>
    </source>
</evidence>
<protein>
    <submittedName>
        <fullName evidence="1">Uncharacterized protein</fullName>
    </submittedName>
</protein>
<dbReference type="HOGENOM" id="CLU_3143109_0_0_1"/>
<name>W9NZ81_FUSOX</name>
<gene>
    <name evidence="1" type="ORF">FOVG_10157</name>
</gene>
<sequence length="49" mass="5373">MRPSLPTVTIEDSRAVPAGLSMMLSLLNNCIARSKLARSALGEKILYRQ</sequence>
<organism evidence="1">
    <name type="scientific">Fusarium oxysporum f. sp. pisi HDV247</name>
    <dbReference type="NCBI Taxonomy" id="1080344"/>
    <lineage>
        <taxon>Eukaryota</taxon>
        <taxon>Fungi</taxon>
        <taxon>Dikarya</taxon>
        <taxon>Ascomycota</taxon>
        <taxon>Pezizomycotina</taxon>
        <taxon>Sordariomycetes</taxon>
        <taxon>Hypocreomycetidae</taxon>
        <taxon>Hypocreales</taxon>
        <taxon>Nectriaceae</taxon>
        <taxon>Fusarium</taxon>
        <taxon>Fusarium oxysporum species complex</taxon>
    </lineage>
</organism>
<reference evidence="1" key="2">
    <citation type="submission" date="2012-05" db="EMBL/GenBank/DDBJ databases">
        <title>Annotation of the Genome Sequence of Fusarium oxysporum HDV247.</title>
        <authorList>
            <consortium name="The Broad Institute Genomics Platform"/>
            <person name="Ma L.-J."/>
            <person name="Corby-Kistler H."/>
            <person name="Broz K."/>
            <person name="Gale L.R."/>
            <person name="Jonkers W."/>
            <person name="O'Donnell K."/>
            <person name="Ploetz R."/>
            <person name="Steinberg C."/>
            <person name="Schwartz D.C."/>
            <person name="VanEtten H."/>
            <person name="Zhou S."/>
            <person name="Young S.K."/>
            <person name="Zeng Q."/>
            <person name="Gargeya S."/>
            <person name="Fitzgerald M."/>
            <person name="Abouelleil A."/>
            <person name="Alvarado L."/>
            <person name="Chapman S.B."/>
            <person name="Gainer-Dewar J."/>
            <person name="Goldberg J."/>
            <person name="Griggs A."/>
            <person name="Gujja S."/>
            <person name="Hansen M."/>
            <person name="Howarth C."/>
            <person name="Imamovic A."/>
            <person name="Ireland A."/>
            <person name="Larimer J."/>
            <person name="McCowan C."/>
            <person name="Murphy C."/>
            <person name="Pearson M."/>
            <person name="Poon T.W."/>
            <person name="Priest M."/>
            <person name="Roberts A."/>
            <person name="Saif S."/>
            <person name="Shea T."/>
            <person name="Sykes S."/>
            <person name="Wortman J."/>
            <person name="Nusbaum C."/>
            <person name="Birren B."/>
        </authorList>
    </citation>
    <scope>NUCLEOTIDE SEQUENCE</scope>
    <source>
        <strain evidence="1">HDV247</strain>
    </source>
</reference>
<dbReference type="Proteomes" id="UP000030751">
    <property type="component" value="Unassembled WGS sequence"/>
</dbReference>
<dbReference type="EMBL" id="JH650974">
    <property type="protein sequence ID" value="EXA38189.1"/>
    <property type="molecule type" value="Genomic_DNA"/>
</dbReference>
<proteinExistence type="predicted"/>
<reference evidence="1" key="1">
    <citation type="submission" date="2011-10" db="EMBL/GenBank/DDBJ databases">
        <title>The Genome Sequence of Fusarium oxysporum HDV247.</title>
        <authorList>
            <consortium name="The Broad Institute Genome Sequencing Platform"/>
            <person name="Ma L.-J."/>
            <person name="Gale L.R."/>
            <person name="Schwartz D.C."/>
            <person name="Zhou S."/>
            <person name="Corby-Kistler H."/>
            <person name="Young S.K."/>
            <person name="Zeng Q."/>
            <person name="Gargeya S."/>
            <person name="Fitzgerald M."/>
            <person name="Haas B."/>
            <person name="Abouelleil A."/>
            <person name="Alvarado L."/>
            <person name="Arachchi H.M."/>
            <person name="Berlin A."/>
            <person name="Brown A."/>
            <person name="Chapman S.B."/>
            <person name="Chen Z."/>
            <person name="Dunbar C."/>
            <person name="Freedman E."/>
            <person name="Gearin G."/>
            <person name="Goldberg J."/>
            <person name="Griggs A."/>
            <person name="Gujja S."/>
            <person name="Heiman D."/>
            <person name="Howarth C."/>
            <person name="Larson L."/>
            <person name="Lui A."/>
            <person name="MacDonald P.J.P."/>
            <person name="Montmayeur A."/>
            <person name="Murphy C."/>
            <person name="Neiman D."/>
            <person name="Pearson M."/>
            <person name="Priest M."/>
            <person name="Roberts A."/>
            <person name="Saif S."/>
            <person name="Shea T."/>
            <person name="Shenoy N."/>
            <person name="Sisk P."/>
            <person name="Stolte C."/>
            <person name="Sykes S."/>
            <person name="Wortman J."/>
            <person name="Nusbaum C."/>
            <person name="Birren B."/>
        </authorList>
    </citation>
    <scope>NUCLEOTIDE SEQUENCE [LARGE SCALE GENOMIC DNA]</scope>
    <source>
        <strain evidence="1">HDV247</strain>
    </source>
</reference>
<dbReference type="AlphaFoldDB" id="W9NZ81"/>